<organism evidence="13 14">
    <name type="scientific">Kitasatospora arboriphila</name>
    <dbReference type="NCBI Taxonomy" id="258052"/>
    <lineage>
        <taxon>Bacteria</taxon>
        <taxon>Bacillati</taxon>
        <taxon>Actinomycetota</taxon>
        <taxon>Actinomycetes</taxon>
        <taxon>Kitasatosporales</taxon>
        <taxon>Streptomycetaceae</taxon>
        <taxon>Kitasatospora</taxon>
    </lineage>
</organism>
<comment type="caution">
    <text evidence="13">The sequence shown here is derived from an EMBL/GenBank/DDBJ whole genome shotgun (WGS) entry which is preliminary data.</text>
</comment>
<reference evidence="13 14" key="1">
    <citation type="journal article" date="2019" name="Int. J. Syst. Evol. Microbiol.">
        <title>The Global Catalogue of Microorganisms (GCM) 10K type strain sequencing project: providing services to taxonomists for standard genome sequencing and annotation.</title>
        <authorList>
            <consortium name="The Broad Institute Genomics Platform"/>
            <consortium name="The Broad Institute Genome Sequencing Center for Infectious Disease"/>
            <person name="Wu L."/>
            <person name="Ma J."/>
        </authorList>
    </citation>
    <scope>NUCLEOTIDE SEQUENCE [LARGE SCALE GENOMIC DNA]</scope>
    <source>
        <strain evidence="13 14">JCM 13002</strain>
    </source>
</reference>
<dbReference type="SUPFAM" id="SSF55874">
    <property type="entry name" value="ATPase domain of HSP90 chaperone/DNA topoisomerase II/histidine kinase"/>
    <property type="match status" value="1"/>
</dbReference>
<dbReference type="Pfam" id="PF07730">
    <property type="entry name" value="HisKA_3"/>
    <property type="match status" value="1"/>
</dbReference>
<evidence type="ECO:0000256" key="1">
    <source>
        <dbReference type="ARBA" id="ARBA00000085"/>
    </source>
</evidence>
<feature type="transmembrane region" description="Helical" evidence="10">
    <location>
        <begin position="55"/>
        <end position="79"/>
    </location>
</feature>
<keyword evidence="10" id="KW-0812">Transmembrane</keyword>
<evidence type="ECO:0000256" key="4">
    <source>
        <dbReference type="ARBA" id="ARBA00022679"/>
    </source>
</evidence>
<keyword evidence="5" id="KW-0547">Nucleotide-binding</keyword>
<keyword evidence="10" id="KW-1133">Transmembrane helix</keyword>
<dbReference type="EMBL" id="BAAALD010000053">
    <property type="protein sequence ID" value="GAA1100893.1"/>
    <property type="molecule type" value="Genomic_DNA"/>
</dbReference>
<feature type="transmembrane region" description="Helical" evidence="10">
    <location>
        <begin position="28"/>
        <end position="49"/>
    </location>
</feature>
<gene>
    <name evidence="13" type="ORF">GCM10009663_49450</name>
</gene>
<keyword evidence="4" id="KW-0808">Transferase</keyword>
<dbReference type="Proteomes" id="UP001499987">
    <property type="component" value="Unassembled WGS sequence"/>
</dbReference>
<dbReference type="CDD" id="cd16917">
    <property type="entry name" value="HATPase_UhpB-NarQ-NarX-like"/>
    <property type="match status" value="1"/>
</dbReference>
<dbReference type="Gene3D" id="1.20.5.1930">
    <property type="match status" value="1"/>
</dbReference>
<evidence type="ECO:0000256" key="6">
    <source>
        <dbReference type="ARBA" id="ARBA00022777"/>
    </source>
</evidence>
<dbReference type="GO" id="GO:0016301">
    <property type="term" value="F:kinase activity"/>
    <property type="evidence" value="ECO:0007669"/>
    <property type="project" value="UniProtKB-KW"/>
</dbReference>
<feature type="domain" description="Putative sensor" evidence="12">
    <location>
        <begin position="31"/>
        <end position="210"/>
    </location>
</feature>
<keyword evidence="7" id="KW-0067">ATP-binding</keyword>
<dbReference type="Pfam" id="PF13796">
    <property type="entry name" value="Sensor"/>
    <property type="match status" value="1"/>
</dbReference>
<evidence type="ECO:0000256" key="9">
    <source>
        <dbReference type="SAM" id="MobiDB-lite"/>
    </source>
</evidence>
<keyword evidence="14" id="KW-1185">Reference proteome</keyword>
<evidence type="ECO:0000259" key="11">
    <source>
        <dbReference type="Pfam" id="PF07730"/>
    </source>
</evidence>
<dbReference type="InterPro" id="IPR036890">
    <property type="entry name" value="HATPase_C_sf"/>
</dbReference>
<proteinExistence type="predicted"/>
<feature type="transmembrane region" description="Helical" evidence="10">
    <location>
        <begin position="121"/>
        <end position="153"/>
    </location>
</feature>
<accession>A0ABN1TSG8</accession>
<dbReference type="Gene3D" id="3.30.565.10">
    <property type="entry name" value="Histidine kinase-like ATPase, C-terminal domain"/>
    <property type="match status" value="1"/>
</dbReference>
<keyword evidence="10" id="KW-0472">Membrane</keyword>
<protein>
    <recommendedName>
        <fullName evidence="2">histidine kinase</fullName>
        <ecNumber evidence="2">2.7.13.3</ecNumber>
    </recommendedName>
</protein>
<evidence type="ECO:0000256" key="7">
    <source>
        <dbReference type="ARBA" id="ARBA00022840"/>
    </source>
</evidence>
<dbReference type="PANTHER" id="PTHR24421:SF10">
    <property type="entry name" value="NITRATE_NITRITE SENSOR PROTEIN NARQ"/>
    <property type="match status" value="1"/>
</dbReference>
<dbReference type="InterPro" id="IPR011712">
    <property type="entry name" value="Sig_transdc_His_kin_sub3_dim/P"/>
</dbReference>
<feature type="transmembrane region" description="Helical" evidence="10">
    <location>
        <begin position="173"/>
        <end position="193"/>
    </location>
</feature>
<evidence type="ECO:0000256" key="5">
    <source>
        <dbReference type="ARBA" id="ARBA00022741"/>
    </source>
</evidence>
<comment type="catalytic activity">
    <reaction evidence="1">
        <text>ATP + protein L-histidine = ADP + protein N-phospho-L-histidine.</text>
        <dbReference type="EC" id="2.7.13.3"/>
    </reaction>
</comment>
<evidence type="ECO:0000256" key="2">
    <source>
        <dbReference type="ARBA" id="ARBA00012438"/>
    </source>
</evidence>
<keyword evidence="6 13" id="KW-0418">Kinase</keyword>
<name>A0ABN1TSG8_9ACTN</name>
<evidence type="ECO:0000313" key="14">
    <source>
        <dbReference type="Proteomes" id="UP001499987"/>
    </source>
</evidence>
<feature type="domain" description="Signal transduction histidine kinase subgroup 3 dimerisation and phosphoacceptor" evidence="11">
    <location>
        <begin position="236"/>
        <end position="302"/>
    </location>
</feature>
<feature type="region of interest" description="Disordered" evidence="9">
    <location>
        <begin position="426"/>
        <end position="452"/>
    </location>
</feature>
<evidence type="ECO:0000313" key="13">
    <source>
        <dbReference type="EMBL" id="GAA1100893.1"/>
    </source>
</evidence>
<dbReference type="RefSeq" id="WP_344625862.1">
    <property type="nucleotide sequence ID" value="NZ_BAAALD010000053.1"/>
</dbReference>
<evidence type="ECO:0000256" key="3">
    <source>
        <dbReference type="ARBA" id="ARBA00022553"/>
    </source>
</evidence>
<evidence type="ECO:0000256" key="10">
    <source>
        <dbReference type="SAM" id="Phobius"/>
    </source>
</evidence>
<evidence type="ECO:0000256" key="8">
    <source>
        <dbReference type="ARBA" id="ARBA00023012"/>
    </source>
</evidence>
<dbReference type="InterPro" id="IPR025828">
    <property type="entry name" value="Put_sensor_dom"/>
</dbReference>
<dbReference type="InterPro" id="IPR050482">
    <property type="entry name" value="Sensor_HK_TwoCompSys"/>
</dbReference>
<sequence length="452" mass="46656">MGTDGRGGAPWQALARPGFLRGGLPWRAAGYLLASGTAGLLLCAGLLLAGTVAGALAVLLVGLPLLLGLGLVGVPFAAWERRLVRLLDGAPVPGPHQVPARPGLPAWLRLRYRERATWRELGFAALAAFVLWPIDLTVAGCAIAVPGYLLAALPLLLLDGEQVNVLKLWQVHSPYVAAALGVAGVLAAALLAYPLTAVAAGRAALVRAVLAPGGQEARIGELVRSRARLVDAFEAERRRIERDLHDGAQQRLVALAMTLGLARLDAPPGSPLADRLAQAHREAGDVLAELRELINGIHPQVLTDRGLPDACADAADRSPVPVDVTFALPGRLPAAVESAGWFAVTEALANVAKHSGARSARVDGRYADGLLTVEVSDDGRGGADPAGGTGLTGLADRVSVVDGTLTVSSPPGGPTLLRVEIPCTPIGPRAEDLTRTSGLTPTPGGPHTPDRP</sequence>
<keyword evidence="3" id="KW-0597">Phosphoprotein</keyword>
<evidence type="ECO:0000259" key="12">
    <source>
        <dbReference type="Pfam" id="PF13796"/>
    </source>
</evidence>
<dbReference type="PANTHER" id="PTHR24421">
    <property type="entry name" value="NITRATE/NITRITE SENSOR PROTEIN NARX-RELATED"/>
    <property type="match status" value="1"/>
</dbReference>
<feature type="compositionally biased region" description="Low complexity" evidence="9">
    <location>
        <begin position="435"/>
        <end position="452"/>
    </location>
</feature>
<keyword evidence="8" id="KW-0902">Two-component regulatory system</keyword>
<dbReference type="EC" id="2.7.13.3" evidence="2"/>